<dbReference type="GO" id="GO:0006629">
    <property type="term" value="P:lipid metabolic process"/>
    <property type="evidence" value="ECO:0007669"/>
    <property type="project" value="InterPro"/>
</dbReference>
<name>A0A552JUF9_9CHRO</name>
<gene>
    <name evidence="2" type="ORF">EWV75_05250</name>
</gene>
<evidence type="ECO:0000259" key="1">
    <source>
        <dbReference type="Pfam" id="PF01764"/>
    </source>
</evidence>
<dbReference type="InterPro" id="IPR002921">
    <property type="entry name" value="Fungal_lipase-type"/>
</dbReference>
<evidence type="ECO:0000313" key="3">
    <source>
        <dbReference type="Proteomes" id="UP000320523"/>
    </source>
</evidence>
<feature type="domain" description="Fungal lipase-type" evidence="1">
    <location>
        <begin position="66"/>
        <end position="220"/>
    </location>
</feature>
<evidence type="ECO:0000313" key="2">
    <source>
        <dbReference type="EMBL" id="TRU99391.1"/>
    </source>
</evidence>
<sequence length="331" mass="36509">MFANISDSSTIISDLANPSVQAKIGQWTVVWGPVIYQPSGSSTWGNIMYVAKGQNSATNNPQYVVAIAATNPKSVFDWLQEDCDTGNMVVWSTQYPERGKISEGTNEGITILQNMKDSSNLSLLEFLTKEIQSQPNQPIEVMTTGHSLGGALSPVMALWLYENQKTWNPTGKQVTVQTQFSAGATPGDQNFSDYYGTTQPGLNQSSRIWNSLDIVPHAWNIQQLQQIPSLYKPCNIPESLTISGIVEKQINKVKNCNYQPLNPTTLAMKGSCGVFSQTESTAVKQFLQEAYFQHIQAYFNLLDIDWPLTANVADALTLTDQELNAIPSQLT</sequence>
<proteinExistence type="predicted"/>
<comment type="caution">
    <text evidence="2">The sequence shown here is derived from an EMBL/GenBank/DDBJ whole genome shotgun (WGS) entry which is preliminary data.</text>
</comment>
<accession>A0A552JUF9</accession>
<protein>
    <submittedName>
        <fullName evidence="2">Lipase</fullName>
    </submittedName>
</protein>
<dbReference type="EMBL" id="SFAT01000056">
    <property type="protein sequence ID" value="TRU99391.1"/>
    <property type="molecule type" value="Genomic_DNA"/>
</dbReference>
<dbReference type="AlphaFoldDB" id="A0A552JUF9"/>
<dbReference type="Proteomes" id="UP000320523">
    <property type="component" value="Unassembled WGS sequence"/>
</dbReference>
<dbReference type="InterPro" id="IPR029058">
    <property type="entry name" value="AB_hydrolase_fold"/>
</dbReference>
<dbReference type="Pfam" id="PF01764">
    <property type="entry name" value="Lipase_3"/>
    <property type="match status" value="1"/>
</dbReference>
<reference evidence="2 3" key="1">
    <citation type="submission" date="2019-01" db="EMBL/GenBank/DDBJ databases">
        <title>Coherence of Microcystis species and biogeography revealed through population genomics.</title>
        <authorList>
            <person name="Perez-Carrascal O.M."/>
            <person name="Terrat Y."/>
            <person name="Giani A."/>
            <person name="Fortin N."/>
            <person name="Tromas N."/>
            <person name="Shapiro B.J."/>
        </authorList>
    </citation>
    <scope>NUCLEOTIDE SEQUENCE [LARGE SCALE GENOMIC DNA]</scope>
    <source>
        <strain evidence="2">Mw_QC_S_20081001_S30D</strain>
    </source>
</reference>
<dbReference type="Gene3D" id="3.40.50.1820">
    <property type="entry name" value="alpha/beta hydrolase"/>
    <property type="match status" value="1"/>
</dbReference>
<organism evidence="2 3">
    <name type="scientific">Microcystis wesenbergii Mw_QC_S_20081001_S30D</name>
    <dbReference type="NCBI Taxonomy" id="2486245"/>
    <lineage>
        <taxon>Bacteria</taxon>
        <taxon>Bacillati</taxon>
        <taxon>Cyanobacteriota</taxon>
        <taxon>Cyanophyceae</taxon>
        <taxon>Oscillatoriophycideae</taxon>
        <taxon>Chroococcales</taxon>
        <taxon>Microcystaceae</taxon>
        <taxon>Microcystis</taxon>
    </lineage>
</organism>
<dbReference type="SUPFAM" id="SSF53474">
    <property type="entry name" value="alpha/beta-Hydrolases"/>
    <property type="match status" value="1"/>
</dbReference>